<dbReference type="Gramene" id="MELO3C034850.2.1">
    <property type="protein sequence ID" value="MELO3C034850.2.1"/>
    <property type="gene ID" value="MELO3C034850.2"/>
</dbReference>
<dbReference type="EnsemblPlants" id="MELO3C034850.2.1">
    <property type="protein sequence ID" value="MELO3C034850.2.1"/>
    <property type="gene ID" value="MELO3C034850.2"/>
</dbReference>
<dbReference type="AlphaFoldDB" id="A0A9I9EK48"/>
<name>A0A9I9EK48_CUCME</name>
<protein>
    <submittedName>
        <fullName evidence="2">Uncharacterized protein</fullName>
    </submittedName>
</protein>
<sequence>MLHPHPLAGKRVGCSIHPKSGQENESTRVTPSGKSASGAARGPLQFGPNMDYHGEVRSKM</sequence>
<evidence type="ECO:0000256" key="1">
    <source>
        <dbReference type="SAM" id="MobiDB-lite"/>
    </source>
</evidence>
<evidence type="ECO:0000313" key="2">
    <source>
        <dbReference type="EnsemblPlants" id="MELO3C034850.2.1"/>
    </source>
</evidence>
<reference evidence="2" key="1">
    <citation type="submission" date="2023-03" db="UniProtKB">
        <authorList>
            <consortium name="EnsemblPlants"/>
        </authorList>
    </citation>
    <scope>IDENTIFICATION</scope>
</reference>
<proteinExistence type="predicted"/>
<feature type="region of interest" description="Disordered" evidence="1">
    <location>
        <begin position="1"/>
        <end position="60"/>
    </location>
</feature>
<accession>A0A9I9EK48</accession>
<organism evidence="2">
    <name type="scientific">Cucumis melo</name>
    <name type="common">Muskmelon</name>
    <dbReference type="NCBI Taxonomy" id="3656"/>
    <lineage>
        <taxon>Eukaryota</taxon>
        <taxon>Viridiplantae</taxon>
        <taxon>Streptophyta</taxon>
        <taxon>Embryophyta</taxon>
        <taxon>Tracheophyta</taxon>
        <taxon>Spermatophyta</taxon>
        <taxon>Magnoliopsida</taxon>
        <taxon>eudicotyledons</taxon>
        <taxon>Gunneridae</taxon>
        <taxon>Pentapetalae</taxon>
        <taxon>rosids</taxon>
        <taxon>fabids</taxon>
        <taxon>Cucurbitales</taxon>
        <taxon>Cucurbitaceae</taxon>
        <taxon>Benincaseae</taxon>
        <taxon>Cucumis</taxon>
    </lineage>
</organism>